<feature type="compositionally biased region" description="Acidic residues" evidence="1">
    <location>
        <begin position="1"/>
        <end position="12"/>
    </location>
</feature>
<feature type="compositionally biased region" description="Basic and acidic residues" evidence="1">
    <location>
        <begin position="315"/>
        <end position="330"/>
    </location>
</feature>
<evidence type="ECO:0000259" key="2">
    <source>
        <dbReference type="Pfam" id="PF10680"/>
    </source>
</evidence>
<dbReference type="Proteomes" id="UP000054266">
    <property type="component" value="Unassembled WGS sequence"/>
</dbReference>
<feature type="domain" description="C2H2-domain containing protein second zinc finger" evidence="3">
    <location>
        <begin position="641"/>
        <end position="667"/>
    </location>
</feature>
<feature type="compositionally biased region" description="Polar residues" evidence="1">
    <location>
        <begin position="32"/>
        <end position="50"/>
    </location>
</feature>
<dbReference type="AlphaFoldDB" id="A0A0D2ED01"/>
<dbReference type="EMBL" id="KN846956">
    <property type="protein sequence ID" value="KIW72162.1"/>
    <property type="molecule type" value="Genomic_DNA"/>
</dbReference>
<accession>A0A0D2ED01</accession>
<sequence length="725" mass="80749">MDSDSTDVEEAEQIASSLSPDRILPSSPPHVIQSNVQGVTTSPGAISTSPRIVPSLISKNPHAQGEDRETYFRRPNRYFGPASTWLSWTKEERTTALSLDRVRSQDLTTHLFNAFGLKRKAHALDGREPKRRRKGKERASSAAAATGAGDDTDAGSQLQSTDSKFGLSKSWTAWPMPPDQVPREELLPQLHHDGIRRAQADLRPSASLEEWLIAAATRLARGRWDAREWETGYKPTPLDVEQDDGSAETAETLEHGQAEASPDFGDGDVPPSAQPGDDPIFYSQPLAFDDDDDNDDDDNIRDQFTNINDEQSDDDANKPDRRPVPLADNDKARQYFLPSARHIISKLDDLLLGLHKARYAYASKPQGRARGRYSHSQTPEESQTRGRSSSRAASRRRIRSSSANTDVSGFSNVSAAQGKLSRRIESLGLRDWSDIMGMASLTGWDQAIVTQASERCAKLFRENMLFRTFHEGQDRDGTQSYFTETLADQTEDVTPPMDGEETASQTDQHEVQVVRTSRPCTACQASRSQCQPADDRPGASRPCKSCLDNDTACSGIRASTTERARVCPHRSCPRHTIPFGKQYHLQRHLDSMHTGVRTARSMSRSGARAASALSSGVYTDSDPDADVSSGSDLHDSAKIVCPIEGCPRTIHPFSRGKKLYEHVRRMHPEADVNEVKRREARKRSARRGGSQNERRHRSKSREKRRKTEVDEEVEAEDEDEHEEEV</sequence>
<evidence type="ECO:0000256" key="1">
    <source>
        <dbReference type="SAM" id="MobiDB-lite"/>
    </source>
</evidence>
<feature type="domain" description="Rrn9" evidence="2">
    <location>
        <begin position="99"/>
        <end position="185"/>
    </location>
</feature>
<evidence type="ECO:0000313" key="5">
    <source>
        <dbReference type="Proteomes" id="UP000054266"/>
    </source>
</evidence>
<gene>
    <name evidence="4" type="ORF">PV04_00381</name>
</gene>
<name>A0A0D2ED01_9EURO</name>
<dbReference type="Pfam" id="PF10680">
    <property type="entry name" value="RRN9"/>
    <property type="match status" value="1"/>
</dbReference>
<evidence type="ECO:0000313" key="4">
    <source>
        <dbReference type="EMBL" id="KIW72162.1"/>
    </source>
</evidence>
<dbReference type="InterPro" id="IPR059095">
    <property type="entry name" value="Znf_C2H2_17_2nd"/>
</dbReference>
<feature type="region of interest" description="Disordered" evidence="1">
    <location>
        <begin position="671"/>
        <end position="725"/>
    </location>
</feature>
<feature type="compositionally biased region" description="Acidic residues" evidence="1">
    <location>
        <begin position="709"/>
        <end position="725"/>
    </location>
</feature>
<feature type="region of interest" description="Disordered" evidence="1">
    <location>
        <begin position="363"/>
        <end position="409"/>
    </location>
</feature>
<organism evidence="4 5">
    <name type="scientific">Phialophora macrospora</name>
    <dbReference type="NCBI Taxonomy" id="1851006"/>
    <lineage>
        <taxon>Eukaryota</taxon>
        <taxon>Fungi</taxon>
        <taxon>Dikarya</taxon>
        <taxon>Ascomycota</taxon>
        <taxon>Pezizomycotina</taxon>
        <taxon>Eurotiomycetes</taxon>
        <taxon>Chaetothyriomycetidae</taxon>
        <taxon>Chaetothyriales</taxon>
        <taxon>Herpotrichiellaceae</taxon>
        <taxon>Phialophora</taxon>
    </lineage>
</organism>
<keyword evidence="5" id="KW-1185">Reference proteome</keyword>
<reference evidence="4 5" key="1">
    <citation type="submission" date="2015-01" db="EMBL/GenBank/DDBJ databases">
        <title>The Genome Sequence of Capronia semiimmersa CBS27337.</title>
        <authorList>
            <consortium name="The Broad Institute Genomics Platform"/>
            <person name="Cuomo C."/>
            <person name="de Hoog S."/>
            <person name="Gorbushina A."/>
            <person name="Stielow B."/>
            <person name="Teixiera M."/>
            <person name="Abouelleil A."/>
            <person name="Chapman S.B."/>
            <person name="Priest M."/>
            <person name="Young S.K."/>
            <person name="Wortman J."/>
            <person name="Nusbaum C."/>
            <person name="Birren B."/>
        </authorList>
    </citation>
    <scope>NUCLEOTIDE SEQUENCE [LARGE SCALE GENOMIC DNA]</scope>
    <source>
        <strain evidence="4 5">CBS 27337</strain>
    </source>
</reference>
<dbReference type="Pfam" id="PF26176">
    <property type="entry name" value="zf_C2H2_17_2"/>
    <property type="match status" value="1"/>
</dbReference>
<dbReference type="STRING" id="5601.A0A0D2ED01"/>
<feature type="region of interest" description="Disordered" evidence="1">
    <location>
        <begin position="122"/>
        <end position="162"/>
    </location>
</feature>
<evidence type="ECO:0000259" key="3">
    <source>
        <dbReference type="Pfam" id="PF26176"/>
    </source>
</evidence>
<feature type="region of interest" description="Disordered" evidence="1">
    <location>
        <begin position="232"/>
        <end position="330"/>
    </location>
</feature>
<feature type="compositionally biased region" description="Low complexity" evidence="1">
    <location>
        <begin position="140"/>
        <end position="149"/>
    </location>
</feature>
<dbReference type="HOGENOM" id="CLU_381295_0_0_1"/>
<feature type="compositionally biased region" description="Acidic residues" evidence="1">
    <location>
        <begin position="288"/>
        <end position="299"/>
    </location>
</feature>
<dbReference type="InterPro" id="IPR019622">
    <property type="entry name" value="Rrn9_dom"/>
</dbReference>
<protein>
    <submittedName>
        <fullName evidence="4">Uncharacterized protein</fullName>
    </submittedName>
</protein>
<feature type="region of interest" description="Disordered" evidence="1">
    <location>
        <begin position="1"/>
        <end position="70"/>
    </location>
</feature>
<proteinExistence type="predicted"/>
<feature type="region of interest" description="Disordered" evidence="1">
    <location>
        <begin position="489"/>
        <end position="511"/>
    </location>
</feature>
<feature type="compositionally biased region" description="Basic residues" evidence="1">
    <location>
        <begin position="694"/>
        <end position="706"/>
    </location>
</feature>